<proteinExistence type="predicted"/>
<evidence type="ECO:0000256" key="1">
    <source>
        <dbReference type="SAM" id="MobiDB-lite"/>
    </source>
</evidence>
<feature type="region of interest" description="Disordered" evidence="1">
    <location>
        <begin position="1"/>
        <end position="44"/>
    </location>
</feature>
<dbReference type="EMBL" id="JARBHB010000002">
    <property type="protein sequence ID" value="KAJ8892270.1"/>
    <property type="molecule type" value="Genomic_DNA"/>
</dbReference>
<sequence length="405" mass="45900">MFKSDLVNEDSSNRKRSSSLTEQGSRRAIRAVSGASRMESRPTELKPAMDEALMNFHMELTETCIDLMARYTFSTCSALPKSVGAGRPALIQDTLGLHSQRGSSKTIIDADSVFCLHSPKEWMSDSGELLRATLEACNLHSAPPPVSEVAIRVSARLVRPQIPPLFWGQNLYQLKTSPTRSHFCCSHRPSAYGILDLPETPEDFSAFLTTTCQEASSSNPQVKDSPSSTSNQGSHKPSPRQGKSLQPGPQQQKINKPSGDLGSIPGGFAPGFSHVEIVLDDATRRLVFSGISHLPCPCIPAPLHLRVSFHVMFRDEGHLWVPDRKPNPHHRKSTTNRMDGLRNHPTSDKLAMIELGPARRPYNNYYYYCCYCYYYYYCCYYYCYYYWYYYFCCCYYYYSCSYYCS</sequence>
<evidence type="ECO:0000313" key="2">
    <source>
        <dbReference type="EMBL" id="KAJ8892270.1"/>
    </source>
</evidence>
<name>A0ABQ9I7P2_9NEOP</name>
<comment type="caution">
    <text evidence="2">The sequence shown here is derived from an EMBL/GenBank/DDBJ whole genome shotgun (WGS) entry which is preliminary data.</text>
</comment>
<feature type="compositionally biased region" description="Polar residues" evidence="1">
    <location>
        <begin position="215"/>
        <end position="255"/>
    </location>
</feature>
<evidence type="ECO:0000313" key="3">
    <source>
        <dbReference type="Proteomes" id="UP001159363"/>
    </source>
</evidence>
<reference evidence="2 3" key="1">
    <citation type="submission" date="2023-02" db="EMBL/GenBank/DDBJ databases">
        <title>LHISI_Scaffold_Assembly.</title>
        <authorList>
            <person name="Stuart O.P."/>
            <person name="Cleave R."/>
            <person name="Magrath M.J.L."/>
            <person name="Mikheyev A.S."/>
        </authorList>
    </citation>
    <scope>NUCLEOTIDE SEQUENCE [LARGE SCALE GENOMIC DNA]</scope>
    <source>
        <strain evidence="2">Daus_M_001</strain>
        <tissue evidence="2">Leg muscle</tissue>
    </source>
</reference>
<keyword evidence="3" id="KW-1185">Reference proteome</keyword>
<gene>
    <name evidence="2" type="ORF">PR048_004850</name>
</gene>
<feature type="region of interest" description="Disordered" evidence="1">
    <location>
        <begin position="215"/>
        <end position="265"/>
    </location>
</feature>
<organism evidence="2 3">
    <name type="scientific">Dryococelus australis</name>
    <dbReference type="NCBI Taxonomy" id="614101"/>
    <lineage>
        <taxon>Eukaryota</taxon>
        <taxon>Metazoa</taxon>
        <taxon>Ecdysozoa</taxon>
        <taxon>Arthropoda</taxon>
        <taxon>Hexapoda</taxon>
        <taxon>Insecta</taxon>
        <taxon>Pterygota</taxon>
        <taxon>Neoptera</taxon>
        <taxon>Polyneoptera</taxon>
        <taxon>Phasmatodea</taxon>
        <taxon>Verophasmatodea</taxon>
        <taxon>Anareolatae</taxon>
        <taxon>Phasmatidae</taxon>
        <taxon>Eurycanthinae</taxon>
        <taxon>Dryococelus</taxon>
    </lineage>
</organism>
<accession>A0ABQ9I7P2</accession>
<protein>
    <submittedName>
        <fullName evidence="2">Uncharacterized protein</fullName>
    </submittedName>
</protein>
<dbReference type="Proteomes" id="UP001159363">
    <property type="component" value="Chromosome 2"/>
</dbReference>